<evidence type="ECO:0000313" key="1">
    <source>
        <dbReference type="EMBL" id="XPM65537.1"/>
    </source>
</evidence>
<gene>
    <name evidence="1" type="ORF">BH720_007690</name>
</gene>
<sequence length="114" mass="12277">MHGLLNLEIRYEQDIVLTRQRARQIAQLLGFEAQDQTRIATAVSEIARNAFQYAQGGRVEFSVETAESVPYLLMTVCDRGTGHSPPSASSIGSIYLLYGVGVGVGGRAAVDGSF</sequence>
<proteinExistence type="predicted"/>
<dbReference type="Proteomes" id="UP000095472">
    <property type="component" value="Chromosome"/>
</dbReference>
<reference evidence="1 2" key="1">
    <citation type="journal article" date="2016" name="Genome Announc.">
        <title>Draft Genome Sequence of the Thermotolerant Cyanobacterium Desertifilum sp. IPPAS B-1220.</title>
        <authorList>
            <person name="Mironov K.S."/>
            <person name="Sinetova M.A."/>
            <person name="Bolatkhan K."/>
            <person name="Zayadan B.K."/>
            <person name="Ustinova V.V."/>
            <person name="Kupriyanova E.V."/>
            <person name="Skrypnik A.N."/>
            <person name="Gogoleva N.E."/>
            <person name="Gogolev Y.V."/>
            <person name="Los D.A."/>
        </authorList>
    </citation>
    <scope>NUCLEOTIDE SEQUENCE [LARGE SCALE GENOMIC DNA]</scope>
    <source>
        <strain evidence="1 2">IPPAS B-1220</strain>
    </source>
</reference>
<keyword evidence="2" id="KW-1185">Reference proteome</keyword>
<accession>A0ACD5GXL4</accession>
<protein>
    <submittedName>
        <fullName evidence="1">Uncharacterized protein</fullName>
    </submittedName>
</protein>
<name>A0ACD5GXL4_9CYAN</name>
<evidence type="ECO:0000313" key="2">
    <source>
        <dbReference type="Proteomes" id="UP000095472"/>
    </source>
</evidence>
<dbReference type="EMBL" id="CP182909">
    <property type="protein sequence ID" value="XPM65537.1"/>
    <property type="molecule type" value="Genomic_DNA"/>
</dbReference>
<organism evidence="1 2">
    <name type="scientific">Desertifilum tharense IPPAS B-1220</name>
    <dbReference type="NCBI Taxonomy" id="1781255"/>
    <lineage>
        <taxon>Bacteria</taxon>
        <taxon>Bacillati</taxon>
        <taxon>Cyanobacteriota</taxon>
        <taxon>Cyanophyceae</taxon>
        <taxon>Desertifilales</taxon>
        <taxon>Desertifilaceae</taxon>
        <taxon>Desertifilum</taxon>
    </lineage>
</organism>